<dbReference type="Pfam" id="PF06778">
    <property type="entry name" value="Chlor_dismutase"/>
    <property type="match status" value="1"/>
</dbReference>
<dbReference type="GO" id="GO:0046872">
    <property type="term" value="F:metal ion binding"/>
    <property type="evidence" value="ECO:0007669"/>
    <property type="project" value="UniProtKB-KW"/>
</dbReference>
<dbReference type="InterPro" id="IPR010644">
    <property type="entry name" value="ChdC/CLD"/>
</dbReference>
<evidence type="ECO:0000313" key="4">
    <source>
        <dbReference type="EMBL" id="AWR93482.1"/>
    </source>
</evidence>
<dbReference type="Proteomes" id="UP000248044">
    <property type="component" value="Chromosome"/>
</dbReference>
<dbReference type="RefSeq" id="WP_110269366.1">
    <property type="nucleotide sequence ID" value="NZ_CP029289.2"/>
</dbReference>
<reference evidence="4 5" key="1">
    <citation type="submission" date="2018-05" db="EMBL/GenBank/DDBJ databases">
        <title>Complete Genome Sequences of Extremely Thermoacidophilic, Metal-Mobilizing Type-Strain Members of the Archaeal Family Sulfolobaceae: Acidianus brierleyi DSM-1651T, Acidianus sulfidivorans DSM-18786T, Metallosphaera hakonensis DSM-7519T, and Metallosphaera prunae DSM-10039T.</title>
        <authorList>
            <person name="Counts J.A."/>
            <person name="Kelly R.M."/>
        </authorList>
    </citation>
    <scope>NUCLEOTIDE SEQUENCE [LARGE SCALE GENOMIC DNA]</scope>
    <source>
        <strain evidence="4 5">DSM 1651</strain>
    </source>
</reference>
<dbReference type="Gene3D" id="3.30.70.1030">
    <property type="entry name" value="Apc35880, domain 1"/>
    <property type="match status" value="1"/>
</dbReference>
<accession>A0A2U9IBU5</accession>
<dbReference type="SUPFAM" id="SSF54909">
    <property type="entry name" value="Dimeric alpha+beta barrel"/>
    <property type="match status" value="1"/>
</dbReference>
<evidence type="ECO:0000256" key="2">
    <source>
        <dbReference type="ARBA" id="ARBA00022723"/>
    </source>
</evidence>
<dbReference type="EMBL" id="CP029289">
    <property type="protein sequence ID" value="AWR93482.1"/>
    <property type="molecule type" value="Genomic_DNA"/>
</dbReference>
<dbReference type="GO" id="GO:0016491">
    <property type="term" value="F:oxidoreductase activity"/>
    <property type="evidence" value="ECO:0007669"/>
    <property type="project" value="InterPro"/>
</dbReference>
<dbReference type="OrthoDB" id="8690at2157"/>
<dbReference type="KEGG" id="abri:DFR85_01505"/>
<keyword evidence="1" id="KW-0349">Heme</keyword>
<evidence type="ECO:0000256" key="3">
    <source>
        <dbReference type="ARBA" id="ARBA00023004"/>
    </source>
</evidence>
<sequence length="221" mass="25713">MTNEAYMIVLALRLDRNWWGLPVIERKSILSKVEETEKRFNNEFISLKKYASLSQGSQLIYWASALNTSSIIDFKSSILSSFSGNAVEDVSLFSIFTPSPYMKSDFDPLSVLKVEPLKYFVAYPMKKSVDWYLIPFDERENIMMEHINMAKNHPKNNGIRSYTTYSFGLGDYEFVVIYEIPSLPDWVEVVEKLREAKARKWVIKEEPLLVGELKDQGYLLY</sequence>
<keyword evidence="5" id="KW-1185">Reference proteome</keyword>
<keyword evidence="2" id="KW-0479">Metal-binding</keyword>
<dbReference type="GO" id="GO:0020037">
    <property type="term" value="F:heme binding"/>
    <property type="evidence" value="ECO:0007669"/>
    <property type="project" value="InterPro"/>
</dbReference>
<gene>
    <name evidence="4" type="ORF">DFR85_01505</name>
</gene>
<dbReference type="PANTHER" id="PTHR36843:SF1">
    <property type="entry name" value="COPROHEME DECARBOXYLASE"/>
    <property type="match status" value="1"/>
</dbReference>
<evidence type="ECO:0000313" key="5">
    <source>
        <dbReference type="Proteomes" id="UP000248044"/>
    </source>
</evidence>
<proteinExistence type="predicted"/>
<dbReference type="AlphaFoldDB" id="A0A2U9IBU5"/>
<organism evidence="4 5">
    <name type="scientific">Acidianus brierleyi</name>
    <dbReference type="NCBI Taxonomy" id="41673"/>
    <lineage>
        <taxon>Archaea</taxon>
        <taxon>Thermoproteota</taxon>
        <taxon>Thermoprotei</taxon>
        <taxon>Sulfolobales</taxon>
        <taxon>Sulfolobaceae</taxon>
        <taxon>Acidianus</taxon>
    </lineage>
</organism>
<dbReference type="InterPro" id="IPR011008">
    <property type="entry name" value="Dimeric_a/b-barrel"/>
</dbReference>
<evidence type="ECO:0000256" key="1">
    <source>
        <dbReference type="ARBA" id="ARBA00022617"/>
    </source>
</evidence>
<keyword evidence="3" id="KW-0408">Iron</keyword>
<dbReference type="PANTHER" id="PTHR36843">
    <property type="entry name" value="HEME-DEPENDENT PEROXIDASE YWFI-RELATED"/>
    <property type="match status" value="1"/>
</dbReference>
<protein>
    <submittedName>
        <fullName evidence="4">Chlorite dismutase</fullName>
    </submittedName>
</protein>
<name>A0A2U9IBU5_9CREN</name>
<dbReference type="GeneID" id="36830791"/>